<accession>A0A1M6C9U3</accession>
<dbReference type="RefSeq" id="WP_149677765.1">
    <property type="nucleotide sequence ID" value="NZ_FQZP01000004.1"/>
</dbReference>
<organism evidence="1 2">
    <name type="scientific">Thermoclostridium caenicola</name>
    <dbReference type="NCBI Taxonomy" id="659425"/>
    <lineage>
        <taxon>Bacteria</taxon>
        <taxon>Bacillati</taxon>
        <taxon>Bacillota</taxon>
        <taxon>Clostridia</taxon>
        <taxon>Eubacteriales</taxon>
        <taxon>Oscillospiraceae</taxon>
        <taxon>Thermoclostridium</taxon>
    </lineage>
</organism>
<dbReference type="Pfam" id="PF12685">
    <property type="entry name" value="SpoIIIAH"/>
    <property type="match status" value="1"/>
</dbReference>
<evidence type="ECO:0000313" key="2">
    <source>
        <dbReference type="Proteomes" id="UP000324781"/>
    </source>
</evidence>
<dbReference type="AlphaFoldDB" id="A0A1M6C9U3"/>
<keyword evidence="2" id="KW-1185">Reference proteome</keyword>
<evidence type="ECO:0000313" key="1">
    <source>
        <dbReference type="EMBL" id="SHI57800.1"/>
    </source>
</evidence>
<dbReference type="Proteomes" id="UP000324781">
    <property type="component" value="Unassembled WGS sequence"/>
</dbReference>
<dbReference type="Gene3D" id="1.10.287.4300">
    <property type="entry name" value="Stage III sporulation protein AH-like"/>
    <property type="match status" value="1"/>
</dbReference>
<name>A0A1M6C9U3_9FIRM</name>
<dbReference type="OrthoDB" id="9789991at2"/>
<dbReference type="InterPro" id="IPR024232">
    <property type="entry name" value="SpoIIIAH"/>
</dbReference>
<reference evidence="1 2" key="1">
    <citation type="submission" date="2016-11" db="EMBL/GenBank/DDBJ databases">
        <authorList>
            <person name="Varghese N."/>
            <person name="Submissions S."/>
        </authorList>
    </citation>
    <scope>NUCLEOTIDE SEQUENCE [LARGE SCALE GENOMIC DNA]</scope>
    <source>
        <strain evidence="1 2">DSM 19027</strain>
    </source>
</reference>
<proteinExistence type="predicted"/>
<sequence>MQRKQIIVLGLVLVIIAVGILQYNTGGVGESGNFMDPGDLDIADASADPEEIPGAAVYVKGEEDPEQAVNTSAGASSNAYSGYFAQARMERDKARSRQKEELKALAESGDTSNEATLLAQEKLMDVINRCETENTIETLIKQRGFDDALVYMSDSDYIDVIVKASSLTDQQVAIISDIVVRHAQVPMENRFYNKCWGAEGQKLRNSNIFCK</sequence>
<dbReference type="EMBL" id="FQZP01000004">
    <property type="protein sequence ID" value="SHI57800.1"/>
    <property type="molecule type" value="Genomic_DNA"/>
</dbReference>
<dbReference type="InterPro" id="IPR038503">
    <property type="entry name" value="SpoIIIAH_sf"/>
</dbReference>
<protein>
    <submittedName>
        <fullName evidence="1">Stage III sporulation protein AH</fullName>
    </submittedName>
</protein>
<gene>
    <name evidence="1" type="ORF">SAMN05444373_100499</name>
</gene>